<gene>
    <name evidence="5" type="ORF">GCM10007857_84370</name>
</gene>
<evidence type="ECO:0000313" key="5">
    <source>
        <dbReference type="EMBL" id="GLR91719.1"/>
    </source>
</evidence>
<keyword evidence="6" id="KW-1185">Reference proteome</keyword>
<name>A0ABQ6BBG1_9BRAD</name>
<evidence type="ECO:0000256" key="3">
    <source>
        <dbReference type="ARBA" id="ARBA00023163"/>
    </source>
</evidence>
<dbReference type="PROSITE" id="PS01124">
    <property type="entry name" value="HTH_ARAC_FAMILY_2"/>
    <property type="match status" value="1"/>
</dbReference>
<keyword evidence="3" id="KW-0804">Transcription</keyword>
<dbReference type="EMBL" id="BSOW01000053">
    <property type="protein sequence ID" value="GLR91719.1"/>
    <property type="molecule type" value="Genomic_DNA"/>
</dbReference>
<dbReference type="Gene3D" id="1.10.10.60">
    <property type="entry name" value="Homeodomain-like"/>
    <property type="match status" value="2"/>
</dbReference>
<protein>
    <recommendedName>
        <fullName evidence="4">HTH araC/xylS-type domain-containing protein</fullName>
    </recommendedName>
</protein>
<sequence>MWLSPPGLQEGSIDISEDMSGVLQIYLPLSHFSPDNFETNICKAAVGAISYEYAFEDPLLAEIGCAIASELETETSAGNLLIEGLASSLAARLLQKCLRASAGQPIVSRASGALDRRRLQRVLDYIETNLEGDLTLDLMAQVACLSRYHFARAFRQAIGQPPHRYVSARRLDRAKALLMRGERSLADIALALSFSDQASFTRAFRQATGHAPGQFRQVFGSQQGAR</sequence>
<accession>A0ABQ6BBG1</accession>
<dbReference type="PANTHER" id="PTHR46796:SF6">
    <property type="entry name" value="ARAC SUBFAMILY"/>
    <property type="match status" value="1"/>
</dbReference>
<dbReference type="PANTHER" id="PTHR46796">
    <property type="entry name" value="HTH-TYPE TRANSCRIPTIONAL ACTIVATOR RHAS-RELATED"/>
    <property type="match status" value="1"/>
</dbReference>
<dbReference type="Proteomes" id="UP001156905">
    <property type="component" value="Unassembled WGS sequence"/>
</dbReference>
<evidence type="ECO:0000256" key="2">
    <source>
        <dbReference type="ARBA" id="ARBA00023125"/>
    </source>
</evidence>
<evidence type="ECO:0000256" key="1">
    <source>
        <dbReference type="ARBA" id="ARBA00023015"/>
    </source>
</evidence>
<feature type="domain" description="HTH araC/xylS-type" evidence="4">
    <location>
        <begin position="120"/>
        <end position="218"/>
    </location>
</feature>
<organism evidence="5 6">
    <name type="scientific">Bradyrhizobium iriomotense</name>
    <dbReference type="NCBI Taxonomy" id="441950"/>
    <lineage>
        <taxon>Bacteria</taxon>
        <taxon>Pseudomonadati</taxon>
        <taxon>Pseudomonadota</taxon>
        <taxon>Alphaproteobacteria</taxon>
        <taxon>Hyphomicrobiales</taxon>
        <taxon>Nitrobacteraceae</taxon>
        <taxon>Bradyrhizobium</taxon>
    </lineage>
</organism>
<dbReference type="InterPro" id="IPR009057">
    <property type="entry name" value="Homeodomain-like_sf"/>
</dbReference>
<dbReference type="SUPFAM" id="SSF46689">
    <property type="entry name" value="Homeodomain-like"/>
    <property type="match status" value="2"/>
</dbReference>
<reference evidence="6" key="1">
    <citation type="journal article" date="2019" name="Int. J. Syst. Evol. Microbiol.">
        <title>The Global Catalogue of Microorganisms (GCM) 10K type strain sequencing project: providing services to taxonomists for standard genome sequencing and annotation.</title>
        <authorList>
            <consortium name="The Broad Institute Genomics Platform"/>
            <consortium name="The Broad Institute Genome Sequencing Center for Infectious Disease"/>
            <person name="Wu L."/>
            <person name="Ma J."/>
        </authorList>
    </citation>
    <scope>NUCLEOTIDE SEQUENCE [LARGE SCALE GENOMIC DNA]</scope>
    <source>
        <strain evidence="6">NBRC 102520</strain>
    </source>
</reference>
<dbReference type="Pfam" id="PF12833">
    <property type="entry name" value="HTH_18"/>
    <property type="match status" value="1"/>
</dbReference>
<dbReference type="RefSeq" id="WP_284275308.1">
    <property type="nucleotide sequence ID" value="NZ_BSOW01000053.1"/>
</dbReference>
<proteinExistence type="predicted"/>
<dbReference type="InterPro" id="IPR018060">
    <property type="entry name" value="HTH_AraC"/>
</dbReference>
<dbReference type="SMART" id="SM00342">
    <property type="entry name" value="HTH_ARAC"/>
    <property type="match status" value="1"/>
</dbReference>
<evidence type="ECO:0000259" key="4">
    <source>
        <dbReference type="PROSITE" id="PS01124"/>
    </source>
</evidence>
<keyword evidence="1" id="KW-0805">Transcription regulation</keyword>
<comment type="caution">
    <text evidence="5">The sequence shown here is derived from an EMBL/GenBank/DDBJ whole genome shotgun (WGS) entry which is preliminary data.</text>
</comment>
<keyword evidence="2" id="KW-0238">DNA-binding</keyword>
<dbReference type="InterPro" id="IPR050204">
    <property type="entry name" value="AraC_XylS_family_regulators"/>
</dbReference>
<evidence type="ECO:0000313" key="6">
    <source>
        <dbReference type="Proteomes" id="UP001156905"/>
    </source>
</evidence>